<dbReference type="Proteomes" id="UP001331761">
    <property type="component" value="Unassembled WGS sequence"/>
</dbReference>
<protein>
    <submittedName>
        <fullName evidence="2">Uncharacterized protein</fullName>
    </submittedName>
</protein>
<keyword evidence="1" id="KW-0732">Signal</keyword>
<dbReference type="AlphaFoldDB" id="A0AAN8FR24"/>
<feature type="chain" id="PRO_5042962145" evidence="1">
    <location>
        <begin position="17"/>
        <end position="114"/>
    </location>
</feature>
<proteinExistence type="predicted"/>
<accession>A0AAN8FR24</accession>
<keyword evidence="3" id="KW-1185">Reference proteome</keyword>
<evidence type="ECO:0000313" key="2">
    <source>
        <dbReference type="EMBL" id="KAK5984161.1"/>
    </source>
</evidence>
<reference evidence="2 3" key="1">
    <citation type="submission" date="2019-10" db="EMBL/GenBank/DDBJ databases">
        <title>Assembly and Annotation for the nematode Trichostrongylus colubriformis.</title>
        <authorList>
            <person name="Martin J."/>
        </authorList>
    </citation>
    <scope>NUCLEOTIDE SEQUENCE [LARGE SCALE GENOMIC DNA]</scope>
    <source>
        <strain evidence="2">G859</strain>
        <tissue evidence="2">Whole worm</tissue>
    </source>
</reference>
<evidence type="ECO:0000313" key="3">
    <source>
        <dbReference type="Proteomes" id="UP001331761"/>
    </source>
</evidence>
<name>A0AAN8FR24_TRICO</name>
<comment type="caution">
    <text evidence="2">The sequence shown here is derived from an EMBL/GenBank/DDBJ whole genome shotgun (WGS) entry which is preliminary data.</text>
</comment>
<feature type="signal peptide" evidence="1">
    <location>
        <begin position="1"/>
        <end position="16"/>
    </location>
</feature>
<dbReference type="EMBL" id="WIXE01003199">
    <property type="protein sequence ID" value="KAK5984161.1"/>
    <property type="molecule type" value="Genomic_DNA"/>
</dbReference>
<gene>
    <name evidence="2" type="ORF">GCK32_011569</name>
</gene>
<evidence type="ECO:0000256" key="1">
    <source>
        <dbReference type="SAM" id="SignalP"/>
    </source>
</evidence>
<sequence length="114" mass="12875">MLLLPLVSLLIYEGSAQNENLVLVTKLNEIREKVAKGDYATQQGYLSPSQTMFALFLLSFAKKSIANFCAILAQPLFLFGTREQEGTALPVLFIFCMFFATRIKPEHPERLVFL</sequence>
<organism evidence="2 3">
    <name type="scientific">Trichostrongylus colubriformis</name>
    <name type="common">Black scour worm</name>
    <dbReference type="NCBI Taxonomy" id="6319"/>
    <lineage>
        <taxon>Eukaryota</taxon>
        <taxon>Metazoa</taxon>
        <taxon>Ecdysozoa</taxon>
        <taxon>Nematoda</taxon>
        <taxon>Chromadorea</taxon>
        <taxon>Rhabditida</taxon>
        <taxon>Rhabditina</taxon>
        <taxon>Rhabditomorpha</taxon>
        <taxon>Strongyloidea</taxon>
        <taxon>Trichostrongylidae</taxon>
        <taxon>Trichostrongylus</taxon>
    </lineage>
</organism>